<evidence type="ECO:0000256" key="1">
    <source>
        <dbReference type="SAM" id="Phobius"/>
    </source>
</evidence>
<feature type="transmembrane region" description="Helical" evidence="1">
    <location>
        <begin position="6"/>
        <end position="24"/>
    </location>
</feature>
<feature type="transmembrane region" description="Helical" evidence="1">
    <location>
        <begin position="44"/>
        <end position="64"/>
    </location>
</feature>
<evidence type="ECO:0000313" key="2">
    <source>
        <dbReference type="EMBL" id="OGI85628.1"/>
    </source>
</evidence>
<proteinExistence type="predicted"/>
<gene>
    <name evidence="2" type="ORF">A3A01_01270</name>
</gene>
<evidence type="ECO:0000313" key="3">
    <source>
        <dbReference type="Proteomes" id="UP000179352"/>
    </source>
</evidence>
<accession>A0A1F6WUT4</accession>
<name>A0A1F6WUT4_9BACT</name>
<keyword evidence="1" id="KW-0472">Membrane</keyword>
<dbReference type="EMBL" id="MFUU01000022">
    <property type="protein sequence ID" value="OGI85628.1"/>
    <property type="molecule type" value="Genomic_DNA"/>
</dbReference>
<protein>
    <recommendedName>
        <fullName evidence="4">ECF transporter S component</fullName>
    </recommendedName>
</protein>
<sequence>MKTNQKNYLNYVLGFIFCLLVRMIPFRPPNIEPILAVQMPFSRIFGGLLGFSFGFFSIVVYDFLTFGLGIWTLITAMAYGLLGLWAIRYFKNKKNNSLEYVKFALMSTLFYDAVTGLTLGPLFFHQSFVVALAGQIPFTILHLFGNSIFAYVLSPRIYNLLKKKKIEIKPLNILATSKI</sequence>
<feature type="transmembrane region" description="Helical" evidence="1">
    <location>
        <begin position="70"/>
        <end position="91"/>
    </location>
</feature>
<dbReference type="Proteomes" id="UP000179352">
    <property type="component" value="Unassembled WGS sequence"/>
</dbReference>
<keyword evidence="1" id="KW-0812">Transmembrane</keyword>
<dbReference type="Pfam" id="PF07155">
    <property type="entry name" value="ECF-ribofla_trS"/>
    <property type="match status" value="1"/>
</dbReference>
<feature type="transmembrane region" description="Helical" evidence="1">
    <location>
        <begin position="136"/>
        <end position="154"/>
    </location>
</feature>
<dbReference type="STRING" id="1801770.A3A01_01270"/>
<organism evidence="2 3">
    <name type="scientific">Candidatus Nomurabacteria bacterium RIFCSPLOWO2_01_FULL_39_17</name>
    <dbReference type="NCBI Taxonomy" id="1801770"/>
    <lineage>
        <taxon>Bacteria</taxon>
        <taxon>Candidatus Nomuraibacteriota</taxon>
    </lineage>
</organism>
<dbReference type="InterPro" id="IPR009825">
    <property type="entry name" value="ECF_substrate-spec-like"/>
</dbReference>
<reference evidence="2 3" key="1">
    <citation type="journal article" date="2016" name="Nat. Commun.">
        <title>Thousands of microbial genomes shed light on interconnected biogeochemical processes in an aquifer system.</title>
        <authorList>
            <person name="Anantharaman K."/>
            <person name="Brown C.T."/>
            <person name="Hug L.A."/>
            <person name="Sharon I."/>
            <person name="Castelle C.J."/>
            <person name="Probst A.J."/>
            <person name="Thomas B.C."/>
            <person name="Singh A."/>
            <person name="Wilkins M.J."/>
            <person name="Karaoz U."/>
            <person name="Brodie E.L."/>
            <person name="Williams K.H."/>
            <person name="Hubbard S.S."/>
            <person name="Banfield J.F."/>
        </authorList>
    </citation>
    <scope>NUCLEOTIDE SEQUENCE [LARGE SCALE GENOMIC DNA]</scope>
</reference>
<dbReference type="GO" id="GO:0016020">
    <property type="term" value="C:membrane"/>
    <property type="evidence" value="ECO:0007669"/>
    <property type="project" value="InterPro"/>
</dbReference>
<evidence type="ECO:0008006" key="4">
    <source>
        <dbReference type="Google" id="ProtNLM"/>
    </source>
</evidence>
<dbReference type="AlphaFoldDB" id="A0A1F6WUT4"/>
<keyword evidence="1" id="KW-1133">Transmembrane helix</keyword>
<comment type="caution">
    <text evidence="2">The sequence shown here is derived from an EMBL/GenBank/DDBJ whole genome shotgun (WGS) entry which is preliminary data.</text>
</comment>
<dbReference type="Gene3D" id="1.10.1760.20">
    <property type="match status" value="1"/>
</dbReference>